<comment type="caution">
    <text evidence="2">The sequence shown here is derived from an EMBL/GenBank/DDBJ whole genome shotgun (WGS) entry which is preliminary data.</text>
</comment>
<evidence type="ECO:0000313" key="2">
    <source>
        <dbReference type="EMBL" id="OBU02218.1"/>
    </source>
</evidence>
<gene>
    <name evidence="2" type="ORF">AYY18_12605</name>
</gene>
<accession>A0A1B8GZG0</accession>
<dbReference type="AlphaFoldDB" id="A0A1B8GZG0"/>
<protein>
    <submittedName>
        <fullName evidence="2">Uncharacterized protein</fullName>
    </submittedName>
</protein>
<feature type="chain" id="PRO_5008609160" evidence="1">
    <location>
        <begin position="19"/>
        <end position="176"/>
    </location>
</feature>
<dbReference type="Pfam" id="PF10554">
    <property type="entry name" value="Phage_ASH"/>
    <property type="match status" value="1"/>
</dbReference>
<dbReference type="InterPro" id="IPR018880">
    <property type="entry name" value="Phage_P4_Ash"/>
</dbReference>
<reference evidence="3" key="1">
    <citation type="submission" date="2016-06" db="EMBL/GenBank/DDBJ databases">
        <authorList>
            <person name="Butler K."/>
        </authorList>
    </citation>
    <scope>NUCLEOTIDE SEQUENCE [LARGE SCALE GENOMIC DNA]</scope>
    <source>
        <strain evidence="3">GCSL-Mp20</strain>
    </source>
</reference>
<dbReference type="Proteomes" id="UP000092377">
    <property type="component" value="Unassembled WGS sequence"/>
</dbReference>
<organism evidence="2 3">
    <name type="scientific">Morganella psychrotolerans</name>
    <dbReference type="NCBI Taxonomy" id="368603"/>
    <lineage>
        <taxon>Bacteria</taxon>
        <taxon>Pseudomonadati</taxon>
        <taxon>Pseudomonadota</taxon>
        <taxon>Gammaproteobacteria</taxon>
        <taxon>Enterobacterales</taxon>
        <taxon>Morganellaceae</taxon>
        <taxon>Morganella</taxon>
    </lineage>
</organism>
<proteinExistence type="predicted"/>
<evidence type="ECO:0000313" key="3">
    <source>
        <dbReference type="Proteomes" id="UP000092377"/>
    </source>
</evidence>
<keyword evidence="1" id="KW-0732">Signal</keyword>
<sequence>MILFYYFLAGCLRYTANAAAQSAAGIGVPKFQLISGNISSMFPEIARTYLYSMVVRAGLPQGRPVSIGPGNANPVRAATNEIGVSGGSINIDPIEAALWLLPLPALTRDSFLLLRGCLMYDHTPLTPEELSDQCCALAFAIIRLEHPYAEELLMYVLWERINMLNAALTTEVLSDE</sequence>
<evidence type="ECO:0000256" key="1">
    <source>
        <dbReference type="SAM" id="SignalP"/>
    </source>
</evidence>
<dbReference type="RefSeq" id="WP_067406803.1">
    <property type="nucleotide sequence ID" value="NZ_LZEY01000061.1"/>
</dbReference>
<feature type="signal peptide" evidence="1">
    <location>
        <begin position="1"/>
        <end position="18"/>
    </location>
</feature>
<dbReference type="OrthoDB" id="6422635at2"/>
<name>A0A1B8GZG0_9GAMM</name>
<dbReference type="EMBL" id="LZEY01000061">
    <property type="protein sequence ID" value="OBU02218.1"/>
    <property type="molecule type" value="Genomic_DNA"/>
</dbReference>
<keyword evidence="3" id="KW-1185">Reference proteome</keyword>